<evidence type="ECO:0000313" key="1">
    <source>
        <dbReference type="EMBL" id="QNL31446.1"/>
    </source>
</evidence>
<proteinExistence type="predicted"/>
<organism evidence="1">
    <name type="scientific">Bacteriophage sp</name>
    <dbReference type="NCBI Taxonomy" id="38018"/>
    <lineage>
        <taxon>Viruses</taxon>
    </lineage>
</organism>
<accession>A0A7G9A3X3</accession>
<protein>
    <submittedName>
        <fullName evidence="1">Uncharacterized protein</fullName>
    </submittedName>
</protein>
<dbReference type="EMBL" id="MT840185">
    <property type="protein sequence ID" value="QNL31446.1"/>
    <property type="molecule type" value="Genomic_DNA"/>
</dbReference>
<sequence>MKSIKLAGYTFRFVKLDESIGIKVGADYLYRVEYYTASACQERAIATLEEVVEIIDGGTHPSKGYYEDIPSVDCSYTRQKWTPALLRIPVRVRRWRDQNGLVTSPLDEAARLEARCIYLSNGEVEVDMTHLVVECPTTTEHYEWREEEAAAYYRDIIEREVIPDYLRWVEEKTDKKQKEEDKAQAEEAYLASPEHAKQMAGYQPVIDFLNKKSFDLKKIGENEALRSLLKSGAVASAVYRWGEYYLAVDGNPKCQLKYLMQLIERLGYRAKAKPVLRKK</sequence>
<name>A0A7G9A3X3_9VIRU</name>
<reference evidence="1" key="1">
    <citation type="submission" date="2020-07" db="EMBL/GenBank/DDBJ databases">
        <title>Dissolved microcystin release linked to lysis of a Microcystis spp. bloom in Lake Erie (USA) attributed to a novel cyanophage.</title>
        <authorList>
            <person name="McKindles K.M."/>
            <person name="Manes M.A."/>
            <person name="DeMarco J.R."/>
            <person name="McClure A."/>
            <person name="McKay R.M."/>
            <person name="Davis T.W."/>
            <person name="Bullerjahn G.S."/>
        </authorList>
    </citation>
    <scope>NUCLEOTIDE SEQUENCE</scope>
</reference>